<evidence type="ECO:0000256" key="3">
    <source>
        <dbReference type="ARBA" id="ARBA00022723"/>
    </source>
</evidence>
<keyword evidence="3" id="KW-0479">Metal-binding</keyword>
<dbReference type="PROSITE" id="PS50157">
    <property type="entry name" value="ZINC_FINGER_C2H2_2"/>
    <property type="match status" value="1"/>
</dbReference>
<dbReference type="Proteomes" id="UP000095085">
    <property type="component" value="Unassembled WGS sequence"/>
</dbReference>
<sequence length="364" mass="42060">MSQQSDFSCHWLECTSDTASFKSLAQLVTHLSQQHLSHIAHIAPMTPVRYTCQWEGCPRYGVEQPSRFALISHCRTHTGEKPYFCPIPECEKHFTRSDALAKHVKGVHDLHSLRDGLMIVNDRIKKGKLVIEDKYDPDNFGIKDGKSKILSEEQYLKLLSEQMELKNPWWYTSRFLDILRDHDDPTNADIVDDYEKLLSQPFDTKQFKVAHDRYKVFLKEDEEDRLIYTSKFTPPESSEDTDTVEQERLINYESKVNKKSQMLKSQHELRSDRNIDELSLDELKAEYSNLKSRYNTASKINKIVSNNLMTSVKQKRKNWLINQILLDANIKVGLPRGAGDAQEGETVLDGLDVNILNEGITRAK</sequence>
<dbReference type="OrthoDB" id="3214149at2759"/>
<dbReference type="GO" id="GO:0000981">
    <property type="term" value="F:DNA-binding transcription factor activity, RNA polymerase II-specific"/>
    <property type="evidence" value="ECO:0007669"/>
    <property type="project" value="TreeGrafter"/>
</dbReference>
<dbReference type="FunFam" id="3.30.160.60:FF:000201">
    <property type="entry name" value="C2H2 finger domain protein (Gli3)"/>
    <property type="match status" value="1"/>
</dbReference>
<evidence type="ECO:0000256" key="8">
    <source>
        <dbReference type="ARBA" id="ARBA00023242"/>
    </source>
</evidence>
<keyword evidence="12" id="KW-1185">Reference proteome</keyword>
<evidence type="ECO:0000256" key="6">
    <source>
        <dbReference type="ARBA" id="ARBA00022833"/>
    </source>
</evidence>
<evidence type="ECO:0000256" key="2">
    <source>
        <dbReference type="ARBA" id="ARBA00010831"/>
    </source>
</evidence>
<dbReference type="RefSeq" id="XP_020079169.1">
    <property type="nucleotide sequence ID" value="XM_020222080.1"/>
</dbReference>
<dbReference type="STRING" id="984485.A0A1E4RS49"/>
<organism evidence="11 12">
    <name type="scientific">Hyphopichia burtonii NRRL Y-1933</name>
    <dbReference type="NCBI Taxonomy" id="984485"/>
    <lineage>
        <taxon>Eukaryota</taxon>
        <taxon>Fungi</taxon>
        <taxon>Dikarya</taxon>
        <taxon>Ascomycota</taxon>
        <taxon>Saccharomycotina</taxon>
        <taxon>Pichiomycetes</taxon>
        <taxon>Debaryomycetaceae</taxon>
        <taxon>Hyphopichia</taxon>
    </lineage>
</organism>
<reference evidence="12" key="1">
    <citation type="submission" date="2016-05" db="EMBL/GenBank/DDBJ databases">
        <title>Comparative genomics of biotechnologically important yeasts.</title>
        <authorList>
            <consortium name="DOE Joint Genome Institute"/>
            <person name="Riley R."/>
            <person name="Haridas S."/>
            <person name="Wolfe K.H."/>
            <person name="Lopes M.R."/>
            <person name="Hittinger C.T."/>
            <person name="Goker M."/>
            <person name="Salamov A."/>
            <person name="Wisecaver J."/>
            <person name="Long T.M."/>
            <person name="Aerts A.L."/>
            <person name="Barry K."/>
            <person name="Choi C."/>
            <person name="Clum A."/>
            <person name="Coughlan A.Y."/>
            <person name="Deshpande S."/>
            <person name="Douglass A.P."/>
            <person name="Hanson S.J."/>
            <person name="Klenk H.-P."/>
            <person name="Labutti K."/>
            <person name="Lapidus A."/>
            <person name="Lindquist E."/>
            <person name="Lipzen A."/>
            <person name="Meier-Kolthoff J.P."/>
            <person name="Ohm R.A."/>
            <person name="Otillar R.P."/>
            <person name="Pangilinan J."/>
            <person name="Peng Y."/>
            <person name="Rokas A."/>
            <person name="Rosa C.A."/>
            <person name="Scheuner C."/>
            <person name="Sibirny A.A."/>
            <person name="Slot J.C."/>
            <person name="Stielow J.B."/>
            <person name="Sun H."/>
            <person name="Kurtzman C.P."/>
            <person name="Blackwell M."/>
            <person name="Grigoriev I.V."/>
            <person name="Jeffries T.W."/>
        </authorList>
    </citation>
    <scope>NUCLEOTIDE SEQUENCE [LARGE SCALE GENOMIC DNA]</scope>
    <source>
        <strain evidence="12">NRRL Y-1933</strain>
    </source>
</reference>
<dbReference type="GO" id="GO:0005634">
    <property type="term" value="C:nucleus"/>
    <property type="evidence" value="ECO:0007669"/>
    <property type="project" value="UniProtKB-SubCell"/>
</dbReference>
<evidence type="ECO:0000256" key="5">
    <source>
        <dbReference type="ARBA" id="ARBA00022771"/>
    </source>
</evidence>
<dbReference type="Pfam" id="PF23561">
    <property type="entry name" value="zf-C2H2_15"/>
    <property type="match status" value="1"/>
</dbReference>
<protein>
    <recommendedName>
        <fullName evidence="10">C2H2-type domain-containing protein</fullName>
    </recommendedName>
</protein>
<accession>A0A1E4RS49</accession>
<evidence type="ECO:0000256" key="4">
    <source>
        <dbReference type="ARBA" id="ARBA00022737"/>
    </source>
</evidence>
<evidence type="ECO:0000313" key="12">
    <source>
        <dbReference type="Proteomes" id="UP000095085"/>
    </source>
</evidence>
<dbReference type="GO" id="GO:0000978">
    <property type="term" value="F:RNA polymerase II cis-regulatory region sequence-specific DNA binding"/>
    <property type="evidence" value="ECO:0007669"/>
    <property type="project" value="TreeGrafter"/>
</dbReference>
<dbReference type="SMART" id="SM00355">
    <property type="entry name" value="ZnF_C2H2"/>
    <property type="match status" value="3"/>
</dbReference>
<dbReference type="GO" id="GO:0008270">
    <property type="term" value="F:zinc ion binding"/>
    <property type="evidence" value="ECO:0007669"/>
    <property type="project" value="UniProtKB-KW"/>
</dbReference>
<dbReference type="GeneID" id="30996629"/>
<dbReference type="InterPro" id="IPR036236">
    <property type="entry name" value="Znf_C2H2_sf"/>
</dbReference>
<dbReference type="EMBL" id="KV454538">
    <property type="protein sequence ID" value="ODV70102.1"/>
    <property type="molecule type" value="Genomic_DNA"/>
</dbReference>
<proteinExistence type="inferred from homology"/>
<comment type="subcellular location">
    <subcellularLocation>
        <location evidence="1">Nucleus</location>
    </subcellularLocation>
</comment>
<evidence type="ECO:0000256" key="7">
    <source>
        <dbReference type="ARBA" id="ARBA00023125"/>
    </source>
</evidence>
<dbReference type="InterPro" id="IPR056436">
    <property type="entry name" value="Znf-C2H2_ZIC1-5/GLI1-3-like"/>
</dbReference>
<name>A0A1E4RS49_9ASCO</name>
<feature type="domain" description="C2H2-type" evidence="10">
    <location>
        <begin position="83"/>
        <end position="108"/>
    </location>
</feature>
<dbReference type="PANTHER" id="PTHR45718:SF8">
    <property type="entry name" value="GLIS FAMILY ZINC FINGER 2"/>
    <property type="match status" value="1"/>
</dbReference>
<gene>
    <name evidence="11" type="ORF">HYPBUDRAFT_155060</name>
</gene>
<evidence type="ECO:0000256" key="1">
    <source>
        <dbReference type="ARBA" id="ARBA00004123"/>
    </source>
</evidence>
<dbReference type="Gene3D" id="3.30.160.60">
    <property type="entry name" value="Classic Zinc Finger"/>
    <property type="match status" value="3"/>
</dbReference>
<evidence type="ECO:0000313" key="11">
    <source>
        <dbReference type="EMBL" id="ODV70102.1"/>
    </source>
</evidence>
<dbReference type="AlphaFoldDB" id="A0A1E4RS49"/>
<keyword evidence="4" id="KW-0677">Repeat</keyword>
<keyword evidence="6" id="KW-0862">Zinc</keyword>
<dbReference type="PANTHER" id="PTHR45718">
    <property type="entry name" value="TRANSCRIPTIONAL ACTIVATOR CUBITUS INTERRUPTUS"/>
    <property type="match status" value="1"/>
</dbReference>
<comment type="similarity">
    <text evidence="2">Belongs to the GLI C2H2-type zinc-finger protein family.</text>
</comment>
<dbReference type="SUPFAM" id="SSF57667">
    <property type="entry name" value="beta-beta-alpha zinc fingers"/>
    <property type="match status" value="1"/>
</dbReference>
<dbReference type="InterPro" id="IPR043359">
    <property type="entry name" value="GLI-like"/>
</dbReference>
<dbReference type="InterPro" id="IPR013087">
    <property type="entry name" value="Znf_C2H2_type"/>
</dbReference>
<keyword evidence="5 9" id="KW-0863">Zinc-finger</keyword>
<keyword evidence="7" id="KW-0238">DNA-binding</keyword>
<keyword evidence="8" id="KW-0539">Nucleus</keyword>
<evidence type="ECO:0000256" key="9">
    <source>
        <dbReference type="PROSITE-ProRule" id="PRU00042"/>
    </source>
</evidence>
<dbReference type="PROSITE" id="PS00028">
    <property type="entry name" value="ZINC_FINGER_C2H2_1"/>
    <property type="match status" value="1"/>
</dbReference>
<evidence type="ECO:0000259" key="10">
    <source>
        <dbReference type="PROSITE" id="PS50157"/>
    </source>
</evidence>